<dbReference type="SUPFAM" id="SSF52799">
    <property type="entry name" value="(Phosphotyrosine protein) phosphatases II"/>
    <property type="match status" value="1"/>
</dbReference>
<organism evidence="3">
    <name type="scientific">marine sediment metagenome</name>
    <dbReference type="NCBI Taxonomy" id="412755"/>
    <lineage>
        <taxon>unclassified sequences</taxon>
        <taxon>metagenomes</taxon>
        <taxon>ecological metagenomes</taxon>
    </lineage>
</organism>
<evidence type="ECO:0008006" key="4">
    <source>
        <dbReference type="Google" id="ProtNLM"/>
    </source>
</evidence>
<dbReference type="PANTHER" id="PTHR23339">
    <property type="entry name" value="TYROSINE SPECIFIC PROTEIN PHOSPHATASE AND DUAL SPECIFICITY PROTEIN PHOSPHATASE"/>
    <property type="match status" value="1"/>
</dbReference>
<proteinExistence type="predicted"/>
<accession>A0A0F9GGX9</accession>
<dbReference type="Gene3D" id="3.90.190.10">
    <property type="entry name" value="Protein tyrosine phosphatase superfamily"/>
    <property type="match status" value="1"/>
</dbReference>
<sequence length="161" mass="18875">MVRPGYWPEGGQPHRARPFTWIVRNKIAASWWPDTSLIEKYFREGIKVVINCSEFDNRQDLPEDFEYYHISIPDYGTPTDSQIKRFLNITSKHESNKDPIVVHCVAGCGRTGILIVVWAAHKGYLPKDMDPVKWIRRLRPCCLETKEQMDLARKIARKYQK</sequence>
<evidence type="ECO:0000259" key="2">
    <source>
        <dbReference type="PROSITE" id="PS50056"/>
    </source>
</evidence>
<dbReference type="AlphaFoldDB" id="A0A0F9GGX9"/>
<dbReference type="InterPro" id="IPR050561">
    <property type="entry name" value="PTP"/>
</dbReference>
<dbReference type="PROSITE" id="PS50056">
    <property type="entry name" value="TYR_PHOSPHATASE_2"/>
    <property type="match status" value="1"/>
</dbReference>
<feature type="domain" description="Tyrosine-protein phosphatase" evidence="1">
    <location>
        <begin position="6"/>
        <end position="117"/>
    </location>
</feature>
<dbReference type="InterPro" id="IPR016130">
    <property type="entry name" value="Tyr_Pase_AS"/>
</dbReference>
<feature type="domain" description="Tyrosine specific protein phosphatases" evidence="2">
    <location>
        <begin position="84"/>
        <end position="150"/>
    </location>
</feature>
<name>A0A0F9GGX9_9ZZZZ</name>
<dbReference type="PRINTS" id="PR00700">
    <property type="entry name" value="PRTYPHPHTASE"/>
</dbReference>
<protein>
    <recommendedName>
        <fullName evidence="4">Tyrosine specific protein phosphatases domain-containing protein</fullName>
    </recommendedName>
</protein>
<dbReference type="Pfam" id="PF22785">
    <property type="entry name" value="Tc-R-P"/>
    <property type="match status" value="1"/>
</dbReference>
<dbReference type="EMBL" id="LAZR01020182">
    <property type="protein sequence ID" value="KKL89811.1"/>
    <property type="molecule type" value="Genomic_DNA"/>
</dbReference>
<dbReference type="InterPro" id="IPR000242">
    <property type="entry name" value="PTP_cat"/>
</dbReference>
<dbReference type="GO" id="GO:0004725">
    <property type="term" value="F:protein tyrosine phosphatase activity"/>
    <property type="evidence" value="ECO:0007669"/>
    <property type="project" value="InterPro"/>
</dbReference>
<dbReference type="PROSITE" id="PS00383">
    <property type="entry name" value="TYR_PHOSPHATASE_1"/>
    <property type="match status" value="1"/>
</dbReference>
<gene>
    <name evidence="3" type="ORF">LCGC14_1910960</name>
</gene>
<dbReference type="PROSITE" id="PS50055">
    <property type="entry name" value="TYR_PHOSPHATASE_PTP"/>
    <property type="match status" value="1"/>
</dbReference>
<evidence type="ECO:0000313" key="3">
    <source>
        <dbReference type="EMBL" id="KKL89811.1"/>
    </source>
</evidence>
<dbReference type="SMART" id="SM00404">
    <property type="entry name" value="PTPc_motif"/>
    <property type="match status" value="1"/>
</dbReference>
<evidence type="ECO:0000259" key="1">
    <source>
        <dbReference type="PROSITE" id="PS50055"/>
    </source>
</evidence>
<dbReference type="InterPro" id="IPR003595">
    <property type="entry name" value="Tyr_Pase_cat"/>
</dbReference>
<reference evidence="3" key="1">
    <citation type="journal article" date="2015" name="Nature">
        <title>Complex archaea that bridge the gap between prokaryotes and eukaryotes.</title>
        <authorList>
            <person name="Spang A."/>
            <person name="Saw J.H."/>
            <person name="Jorgensen S.L."/>
            <person name="Zaremba-Niedzwiedzka K."/>
            <person name="Martijn J."/>
            <person name="Lind A.E."/>
            <person name="van Eijk R."/>
            <person name="Schleper C."/>
            <person name="Guy L."/>
            <person name="Ettema T.J."/>
        </authorList>
    </citation>
    <scope>NUCLEOTIDE SEQUENCE</scope>
</reference>
<dbReference type="InterPro" id="IPR029021">
    <property type="entry name" value="Prot-tyrosine_phosphatase-like"/>
</dbReference>
<comment type="caution">
    <text evidence="3">The sequence shown here is derived from an EMBL/GenBank/DDBJ whole genome shotgun (WGS) entry which is preliminary data.</text>
</comment>
<dbReference type="InterPro" id="IPR000387">
    <property type="entry name" value="Tyr_Pase_dom"/>
</dbReference>